<dbReference type="OrthoDB" id="5146596at2"/>
<keyword evidence="5" id="KW-1185">Reference proteome</keyword>
<reference evidence="5" key="1">
    <citation type="submission" date="2016-10" db="EMBL/GenBank/DDBJ databases">
        <authorList>
            <person name="Varghese N."/>
            <person name="Submissions S."/>
        </authorList>
    </citation>
    <scope>NUCLEOTIDE SEQUENCE [LARGE SCALE GENOMIC DNA]</scope>
    <source>
        <strain evidence="5">DSM 21368</strain>
    </source>
</reference>
<feature type="compositionally biased region" description="Low complexity" evidence="1">
    <location>
        <begin position="37"/>
        <end position="55"/>
    </location>
</feature>
<evidence type="ECO:0000313" key="5">
    <source>
        <dbReference type="Proteomes" id="UP000199220"/>
    </source>
</evidence>
<evidence type="ECO:0000256" key="1">
    <source>
        <dbReference type="SAM" id="MobiDB-lite"/>
    </source>
</evidence>
<evidence type="ECO:0000259" key="3">
    <source>
        <dbReference type="Pfam" id="PF24837"/>
    </source>
</evidence>
<dbReference type="Pfam" id="PF24837">
    <property type="entry name" value="AMIN-like"/>
    <property type="match status" value="1"/>
</dbReference>
<evidence type="ECO:0000313" key="4">
    <source>
        <dbReference type="EMBL" id="SEE83204.1"/>
    </source>
</evidence>
<proteinExistence type="predicted"/>
<sequence length="247" mass="25929">MRRTAALIVAIAFAAAGCTGADDSVPSTETSTAASEPAPAVTTPDPVDPTKGVPPSGAQEVVEPSGSDSSIDETEGCVDELTYADEMDWSLPQPDPDEFVSYDFAGQIQEHGGAGLQLTGLRAATHDGFDRVVAEYTSDGPTTPPGLYASYVNCAYRDGSGFQFEVTGADILKVSIQGPSIYWLEDGTTFPDPEVDPPGTAITDVDYQQGMGGGSGLYLGVGYERADFRVFSLTDPYRVVIDVAHPD</sequence>
<protein>
    <recommendedName>
        <fullName evidence="3">AMIN-like domain-containing protein</fullName>
    </recommendedName>
</protein>
<feature type="compositionally biased region" description="Polar residues" evidence="1">
    <location>
        <begin position="25"/>
        <end position="34"/>
    </location>
</feature>
<feature type="region of interest" description="Disordered" evidence="1">
    <location>
        <begin position="19"/>
        <end position="73"/>
    </location>
</feature>
<feature type="chain" id="PRO_5011622292" description="AMIN-like domain-containing protein" evidence="2">
    <location>
        <begin position="22"/>
        <end position="247"/>
    </location>
</feature>
<accession>A0A1H5M1S7</accession>
<name>A0A1H5M1S7_9MICO</name>
<evidence type="ECO:0000256" key="2">
    <source>
        <dbReference type="SAM" id="SignalP"/>
    </source>
</evidence>
<keyword evidence="2" id="KW-0732">Signal</keyword>
<dbReference type="AlphaFoldDB" id="A0A1H5M1S7"/>
<organism evidence="4 5">
    <name type="scientific">Ruania alba</name>
    <dbReference type="NCBI Taxonomy" id="648782"/>
    <lineage>
        <taxon>Bacteria</taxon>
        <taxon>Bacillati</taxon>
        <taxon>Actinomycetota</taxon>
        <taxon>Actinomycetes</taxon>
        <taxon>Micrococcales</taxon>
        <taxon>Ruaniaceae</taxon>
        <taxon>Ruania</taxon>
    </lineage>
</organism>
<dbReference type="InterPro" id="IPR056303">
    <property type="entry name" value="AMIN-like"/>
</dbReference>
<dbReference type="Proteomes" id="UP000199220">
    <property type="component" value="Unassembled WGS sequence"/>
</dbReference>
<dbReference type="EMBL" id="FNTX01000002">
    <property type="protein sequence ID" value="SEE83204.1"/>
    <property type="molecule type" value="Genomic_DNA"/>
</dbReference>
<dbReference type="PROSITE" id="PS51257">
    <property type="entry name" value="PROKAR_LIPOPROTEIN"/>
    <property type="match status" value="1"/>
</dbReference>
<dbReference type="RefSeq" id="WP_089773945.1">
    <property type="nucleotide sequence ID" value="NZ_FNTX01000002.1"/>
</dbReference>
<gene>
    <name evidence="4" type="ORF">SAMN04488554_3100</name>
</gene>
<feature type="domain" description="AMIN-like" evidence="3">
    <location>
        <begin position="117"/>
        <end position="245"/>
    </location>
</feature>
<dbReference type="STRING" id="648782.SAMN04488554_3100"/>
<feature type="signal peptide" evidence="2">
    <location>
        <begin position="1"/>
        <end position="21"/>
    </location>
</feature>